<feature type="transmembrane region" description="Helical" evidence="1">
    <location>
        <begin position="91"/>
        <end position="113"/>
    </location>
</feature>
<protein>
    <submittedName>
        <fullName evidence="2">Uncharacterized protein</fullName>
    </submittedName>
</protein>
<dbReference type="RefSeq" id="WP_295575040.1">
    <property type="nucleotide sequence ID" value="NZ_FLQR01000006.1"/>
</dbReference>
<reference evidence="2" key="1">
    <citation type="submission" date="2016-03" db="EMBL/GenBank/DDBJ databases">
        <authorList>
            <person name="Ploux O."/>
        </authorList>
    </citation>
    <scope>NUCLEOTIDE SEQUENCE</scope>
    <source>
        <strain evidence="2">UC1</strain>
    </source>
</reference>
<feature type="transmembrane region" description="Helical" evidence="1">
    <location>
        <begin position="125"/>
        <end position="144"/>
    </location>
</feature>
<evidence type="ECO:0000256" key="1">
    <source>
        <dbReference type="SAM" id="Phobius"/>
    </source>
</evidence>
<keyword evidence="1" id="KW-0812">Transmembrane</keyword>
<name>A0A1Y5NZT1_9MICO</name>
<feature type="transmembrane region" description="Helical" evidence="1">
    <location>
        <begin position="12"/>
        <end position="31"/>
    </location>
</feature>
<organism evidence="2">
    <name type="scientific">uncultured Microbacterium sp</name>
    <dbReference type="NCBI Taxonomy" id="191216"/>
    <lineage>
        <taxon>Bacteria</taxon>
        <taxon>Bacillati</taxon>
        <taxon>Actinomycetota</taxon>
        <taxon>Actinomycetes</taxon>
        <taxon>Micrococcales</taxon>
        <taxon>Microbacteriaceae</taxon>
        <taxon>Microbacterium</taxon>
        <taxon>environmental samples</taxon>
    </lineage>
</organism>
<evidence type="ECO:0000313" key="2">
    <source>
        <dbReference type="EMBL" id="SBS71923.1"/>
    </source>
</evidence>
<dbReference type="EMBL" id="FLQR01000006">
    <property type="protein sequence ID" value="SBS71923.1"/>
    <property type="molecule type" value="Genomic_DNA"/>
</dbReference>
<keyword evidence="1" id="KW-1133">Transmembrane helix</keyword>
<sequence length="166" mass="15863">MSPTALTRTWPALGGWGSGLVQLALGAGMVTGTGAGARALGAVLVALGAGTLAWGVVRLTGDRGTRTGVAVGLAGILAPGAALLVDPVHASVLAVAAAVVLSLVVGIGAAFGLRRGPGAYAPAGMTGILVGSVLVAALVTPALAATEAGRFATDHGAHSVPAEHTH</sequence>
<gene>
    <name evidence="2" type="ORF">MIPYR_20300</name>
</gene>
<feature type="transmembrane region" description="Helical" evidence="1">
    <location>
        <begin position="37"/>
        <end position="57"/>
    </location>
</feature>
<feature type="transmembrane region" description="Helical" evidence="1">
    <location>
        <begin position="69"/>
        <end position="85"/>
    </location>
</feature>
<proteinExistence type="predicted"/>
<keyword evidence="1" id="KW-0472">Membrane</keyword>
<dbReference type="AlphaFoldDB" id="A0A1Y5NZT1"/>
<accession>A0A1Y5NZT1</accession>